<gene>
    <name evidence="2" type="ORF">ZHD862_LOCUS17723</name>
</gene>
<dbReference type="EMBL" id="CAJNOT010000892">
    <property type="protein sequence ID" value="CAF1103434.1"/>
    <property type="molecule type" value="Genomic_DNA"/>
</dbReference>
<proteinExistence type="predicted"/>
<keyword evidence="1" id="KW-0732">Signal</keyword>
<evidence type="ECO:0000313" key="2">
    <source>
        <dbReference type="EMBL" id="CAF1103434.1"/>
    </source>
</evidence>
<reference evidence="2" key="1">
    <citation type="submission" date="2021-02" db="EMBL/GenBank/DDBJ databases">
        <authorList>
            <person name="Nowell W R."/>
        </authorList>
    </citation>
    <scope>NUCLEOTIDE SEQUENCE</scope>
</reference>
<comment type="caution">
    <text evidence="2">The sequence shown here is derived from an EMBL/GenBank/DDBJ whole genome shotgun (WGS) entry which is preliminary data.</text>
</comment>
<organism evidence="2 3">
    <name type="scientific">Rotaria sordida</name>
    <dbReference type="NCBI Taxonomy" id="392033"/>
    <lineage>
        <taxon>Eukaryota</taxon>
        <taxon>Metazoa</taxon>
        <taxon>Spiralia</taxon>
        <taxon>Gnathifera</taxon>
        <taxon>Rotifera</taxon>
        <taxon>Eurotatoria</taxon>
        <taxon>Bdelloidea</taxon>
        <taxon>Philodinida</taxon>
        <taxon>Philodinidae</taxon>
        <taxon>Rotaria</taxon>
    </lineage>
</organism>
<feature type="signal peptide" evidence="1">
    <location>
        <begin position="1"/>
        <end position="18"/>
    </location>
</feature>
<accession>A0A814PE62</accession>
<evidence type="ECO:0000313" key="3">
    <source>
        <dbReference type="Proteomes" id="UP000663864"/>
    </source>
</evidence>
<name>A0A814PE62_9BILA</name>
<dbReference type="AlphaFoldDB" id="A0A814PE62"/>
<protein>
    <submittedName>
        <fullName evidence="2">Uncharacterized protein</fullName>
    </submittedName>
</protein>
<feature type="chain" id="PRO_5032845705" evidence="1">
    <location>
        <begin position="19"/>
        <end position="69"/>
    </location>
</feature>
<sequence>MPICRFFLLLVCIRSTTLRLNKISLFELHKKCQTATIGPKDYLAVSMIGVHVAMDVGVPHVYSVQMLKS</sequence>
<evidence type="ECO:0000256" key="1">
    <source>
        <dbReference type="SAM" id="SignalP"/>
    </source>
</evidence>
<dbReference type="Proteomes" id="UP000663864">
    <property type="component" value="Unassembled WGS sequence"/>
</dbReference>